<reference evidence="2" key="1">
    <citation type="submission" date="2017-02" db="EMBL/GenBank/DDBJ databases">
        <authorList>
            <person name="Varghese N."/>
            <person name="Submissions S."/>
        </authorList>
    </citation>
    <scope>NUCLEOTIDE SEQUENCE [LARGE SCALE GENOMIC DNA]</scope>
    <source>
        <strain evidence="2">DSM 24091</strain>
    </source>
</reference>
<dbReference type="InterPro" id="IPR013320">
    <property type="entry name" value="ConA-like_dom_sf"/>
</dbReference>
<dbReference type="Pfam" id="PF01663">
    <property type="entry name" value="Phosphodiest"/>
    <property type="match status" value="1"/>
</dbReference>
<evidence type="ECO:0000313" key="2">
    <source>
        <dbReference type="Proteomes" id="UP000190150"/>
    </source>
</evidence>
<proteinExistence type="predicted"/>
<dbReference type="OrthoDB" id="279982at2"/>
<dbReference type="PROSITE" id="PS51257">
    <property type="entry name" value="PROKAR_LIPOPROTEIN"/>
    <property type="match status" value="1"/>
</dbReference>
<dbReference type="Gene3D" id="2.60.120.200">
    <property type="match status" value="1"/>
</dbReference>
<dbReference type="SUPFAM" id="SSF53649">
    <property type="entry name" value="Alkaline phosphatase-like"/>
    <property type="match status" value="1"/>
</dbReference>
<dbReference type="GO" id="GO:0005975">
    <property type="term" value="P:carbohydrate metabolic process"/>
    <property type="evidence" value="ECO:0007669"/>
    <property type="project" value="UniProtKB-ARBA"/>
</dbReference>
<accession>A0A1T5GGZ2</accession>
<dbReference type="STRING" id="1513896.SAMN05660841_04058"/>
<dbReference type="Gene3D" id="3.40.720.10">
    <property type="entry name" value="Alkaline Phosphatase, subunit A"/>
    <property type="match status" value="1"/>
</dbReference>
<dbReference type="RefSeq" id="WP_079645696.1">
    <property type="nucleotide sequence ID" value="NZ_FUZF01000025.1"/>
</dbReference>
<name>A0A1T5GGZ2_9SPHI</name>
<dbReference type="Proteomes" id="UP000190150">
    <property type="component" value="Unassembled WGS sequence"/>
</dbReference>
<keyword evidence="2" id="KW-1185">Reference proteome</keyword>
<dbReference type="InterPro" id="IPR017850">
    <property type="entry name" value="Alkaline_phosphatase_core_sf"/>
</dbReference>
<dbReference type="InterPro" id="IPR002591">
    <property type="entry name" value="Phosphodiest/P_Trfase"/>
</dbReference>
<evidence type="ECO:0000313" key="1">
    <source>
        <dbReference type="EMBL" id="SKC07669.1"/>
    </source>
</evidence>
<sequence length="577" mass="63583">MKKKNLSIISFAFVLVLGLSGCTKYFNPEPKFEEYEQEIEKSVQRKVLMISLDGLVGKELSKKIPANISALMKTGKYSFEALTDENTSDPATWTTMMTGYSSSKHLVLDESFLPAPSSDDPHGETNFAPSFIYRMEEQNSKLRTSIIVQDPGVANVLLMDADDNVLVDSDEKVKDEAIALLAKTDPDFLLLQFKDILNAGKENGFSMESSTYEEAVSRVDGYLGAVVEALKTRENIAYENWLIILTSNHGGVGKSYGGDSFQERNIFSLYGQMDLGQEELVPEIISSPQFYGYDGQESGPTEGVRARNVSEVAGEEQYNVARTGQLTIEAKIKVNRNASGNWSYSVPPFLSKVTGRTGTTPGWSFFRSGNNVVFYCADGAQKLEISGGPASTDDKWCHISATVESKDGVVISKLFVNGAKAAEATGALNINEIKSTSPLTFGFQPYVFLGGFLDCHIADVHIWNVALTEDEVKRNANRIGVSETDPKINNVIGYWPMNDGGGILKNKVVGMPNIPLQGKYQYKVSANNLPFVNEKAILVQNLDIATNVLYWLGLKPHETWVLEGQAFLSKFELEFLK</sequence>
<dbReference type="Pfam" id="PF13385">
    <property type="entry name" value="Laminin_G_3"/>
    <property type="match status" value="1"/>
</dbReference>
<dbReference type="GO" id="GO:0004553">
    <property type="term" value="F:hydrolase activity, hydrolyzing O-glycosyl compounds"/>
    <property type="evidence" value="ECO:0007669"/>
    <property type="project" value="UniProtKB-ARBA"/>
</dbReference>
<dbReference type="AlphaFoldDB" id="A0A1T5GGZ2"/>
<gene>
    <name evidence="1" type="ORF">SAMN05660841_04058</name>
</gene>
<organism evidence="1 2">
    <name type="scientific">Sphingobacterium nematocida</name>
    <dbReference type="NCBI Taxonomy" id="1513896"/>
    <lineage>
        <taxon>Bacteria</taxon>
        <taxon>Pseudomonadati</taxon>
        <taxon>Bacteroidota</taxon>
        <taxon>Sphingobacteriia</taxon>
        <taxon>Sphingobacteriales</taxon>
        <taxon>Sphingobacteriaceae</taxon>
        <taxon>Sphingobacterium</taxon>
    </lineage>
</organism>
<dbReference type="EMBL" id="FUZF01000025">
    <property type="protein sequence ID" value="SKC07669.1"/>
    <property type="molecule type" value="Genomic_DNA"/>
</dbReference>
<protein>
    <submittedName>
        <fullName evidence="1">Type I phosphodiesterase / nucleotide pyrophosphatase</fullName>
    </submittedName>
</protein>
<dbReference type="SUPFAM" id="SSF49899">
    <property type="entry name" value="Concanavalin A-like lectins/glucanases"/>
    <property type="match status" value="1"/>
</dbReference>